<dbReference type="Pfam" id="PF02706">
    <property type="entry name" value="Wzz"/>
    <property type="match status" value="1"/>
</dbReference>
<dbReference type="GO" id="GO:0004713">
    <property type="term" value="F:protein tyrosine kinase activity"/>
    <property type="evidence" value="ECO:0007669"/>
    <property type="project" value="TreeGrafter"/>
</dbReference>
<dbReference type="Pfam" id="PF13807">
    <property type="entry name" value="GNVR"/>
    <property type="match status" value="1"/>
</dbReference>
<dbReference type="RefSeq" id="WP_090236003.1">
    <property type="nucleotide sequence ID" value="NZ_FOJW01000005.1"/>
</dbReference>
<evidence type="ECO:0000259" key="9">
    <source>
        <dbReference type="Pfam" id="PF13807"/>
    </source>
</evidence>
<keyword evidence="11" id="KW-1185">Reference proteome</keyword>
<keyword evidence="3" id="KW-1003">Cell membrane</keyword>
<proteinExistence type="inferred from homology"/>
<evidence type="ECO:0000313" key="10">
    <source>
        <dbReference type="EMBL" id="SFB00827.1"/>
    </source>
</evidence>
<evidence type="ECO:0000256" key="6">
    <source>
        <dbReference type="ARBA" id="ARBA00023136"/>
    </source>
</evidence>
<name>A0A1I0XJF5_9BACI</name>
<dbReference type="InterPro" id="IPR003856">
    <property type="entry name" value="LPS_length_determ_N"/>
</dbReference>
<protein>
    <submittedName>
        <fullName evidence="10">Capsular polysaccharide biosynthesis protein</fullName>
    </submittedName>
</protein>
<feature type="transmembrane region" description="Helical" evidence="7">
    <location>
        <begin position="176"/>
        <end position="197"/>
    </location>
</feature>
<dbReference type="InterPro" id="IPR050445">
    <property type="entry name" value="Bact_polysacc_biosynth/exp"/>
</dbReference>
<gene>
    <name evidence="10" type="ORF">SAMN04488072_105100</name>
</gene>
<dbReference type="STRING" id="237679.SAMN04488072_105100"/>
<keyword evidence="5 7" id="KW-1133">Transmembrane helix</keyword>
<feature type="transmembrane region" description="Helical" evidence="7">
    <location>
        <begin position="18"/>
        <end position="40"/>
    </location>
</feature>
<accession>A0A1I0XJF5</accession>
<evidence type="ECO:0000256" key="3">
    <source>
        <dbReference type="ARBA" id="ARBA00022475"/>
    </source>
</evidence>
<dbReference type="OrthoDB" id="2360475at2"/>
<comment type="subcellular location">
    <subcellularLocation>
        <location evidence="1">Cell membrane</location>
        <topology evidence="1">Multi-pass membrane protein</topology>
    </subcellularLocation>
</comment>
<evidence type="ECO:0000313" key="11">
    <source>
        <dbReference type="Proteomes" id="UP000198642"/>
    </source>
</evidence>
<dbReference type="PANTHER" id="PTHR32309">
    <property type="entry name" value="TYROSINE-PROTEIN KINASE"/>
    <property type="match status" value="1"/>
</dbReference>
<feature type="domain" description="Polysaccharide chain length determinant N-terminal" evidence="8">
    <location>
        <begin position="3"/>
        <end position="95"/>
    </location>
</feature>
<feature type="domain" description="Tyrosine-protein kinase G-rich" evidence="9">
    <location>
        <begin position="150"/>
        <end position="196"/>
    </location>
</feature>
<sequence length="257" mass="27963">MEETISLKEIFGVLKKRILLIISFVVGAALISAIVTFFMLTPEYESSSEFIVNQSQQESEMAYNDVNDIRTNVELISTYNIIIKSPAILEDVAGELNLDLSTTQLSEKINVENAENSQVVTVTATDPDPSLARDIANTTVTTFQSKIPDIMNVDNVSVLSEAEVKAEPTPVSPKPLLNIAIAVVLGGMIGVGLAFLLEYLDNTIKTESDIEDKLGIPVLGVISHIDDSDIKSNEFQPSINRVNRGGYSGTQTQKKSI</sequence>
<dbReference type="AlphaFoldDB" id="A0A1I0XJF5"/>
<keyword evidence="4 7" id="KW-0812">Transmembrane</keyword>
<comment type="similarity">
    <text evidence="2">Belongs to the CpsC/CapA family.</text>
</comment>
<evidence type="ECO:0000256" key="2">
    <source>
        <dbReference type="ARBA" id="ARBA00006683"/>
    </source>
</evidence>
<dbReference type="EMBL" id="FOJW01000005">
    <property type="protein sequence ID" value="SFB00827.1"/>
    <property type="molecule type" value="Genomic_DNA"/>
</dbReference>
<dbReference type="PANTHER" id="PTHR32309:SF13">
    <property type="entry name" value="FERRIC ENTEROBACTIN TRANSPORT PROTEIN FEPE"/>
    <property type="match status" value="1"/>
</dbReference>
<evidence type="ECO:0000259" key="8">
    <source>
        <dbReference type="Pfam" id="PF02706"/>
    </source>
</evidence>
<evidence type="ECO:0000256" key="7">
    <source>
        <dbReference type="SAM" id="Phobius"/>
    </source>
</evidence>
<evidence type="ECO:0000256" key="1">
    <source>
        <dbReference type="ARBA" id="ARBA00004651"/>
    </source>
</evidence>
<evidence type="ECO:0000256" key="5">
    <source>
        <dbReference type="ARBA" id="ARBA00022989"/>
    </source>
</evidence>
<evidence type="ECO:0000256" key="4">
    <source>
        <dbReference type="ARBA" id="ARBA00022692"/>
    </source>
</evidence>
<dbReference type="Proteomes" id="UP000198642">
    <property type="component" value="Unassembled WGS sequence"/>
</dbReference>
<organism evidence="10 11">
    <name type="scientific">Lentibacillus halodurans</name>
    <dbReference type="NCBI Taxonomy" id="237679"/>
    <lineage>
        <taxon>Bacteria</taxon>
        <taxon>Bacillati</taxon>
        <taxon>Bacillota</taxon>
        <taxon>Bacilli</taxon>
        <taxon>Bacillales</taxon>
        <taxon>Bacillaceae</taxon>
        <taxon>Lentibacillus</taxon>
    </lineage>
</organism>
<dbReference type="InterPro" id="IPR032807">
    <property type="entry name" value="GNVR"/>
</dbReference>
<dbReference type="GO" id="GO:0005886">
    <property type="term" value="C:plasma membrane"/>
    <property type="evidence" value="ECO:0007669"/>
    <property type="project" value="UniProtKB-SubCell"/>
</dbReference>
<reference evidence="10 11" key="1">
    <citation type="submission" date="2016-10" db="EMBL/GenBank/DDBJ databases">
        <authorList>
            <person name="de Groot N.N."/>
        </authorList>
    </citation>
    <scope>NUCLEOTIDE SEQUENCE [LARGE SCALE GENOMIC DNA]</scope>
    <source>
        <strain evidence="10 11">CGMCC 1.3702</strain>
    </source>
</reference>
<keyword evidence="6 7" id="KW-0472">Membrane</keyword>